<evidence type="ECO:0000256" key="5">
    <source>
        <dbReference type="ARBA" id="ARBA00022705"/>
    </source>
</evidence>
<dbReference type="Pfam" id="PF02463">
    <property type="entry name" value="SMC_N"/>
    <property type="match status" value="1"/>
</dbReference>
<keyword evidence="6 13" id="KW-0547">Nucleotide-binding</keyword>
<feature type="domain" description="RecF/RecN/SMC N-terminal" evidence="15">
    <location>
        <begin position="3"/>
        <end position="353"/>
    </location>
</feature>
<keyword evidence="7 13" id="KW-0227">DNA damage</keyword>
<evidence type="ECO:0000256" key="12">
    <source>
        <dbReference type="ARBA" id="ARBA00025401"/>
    </source>
</evidence>
<evidence type="ECO:0000256" key="7">
    <source>
        <dbReference type="ARBA" id="ARBA00022763"/>
    </source>
</evidence>
<dbReference type="InterPro" id="IPR027417">
    <property type="entry name" value="P-loop_NTPase"/>
</dbReference>
<evidence type="ECO:0000256" key="9">
    <source>
        <dbReference type="ARBA" id="ARBA00023125"/>
    </source>
</evidence>
<evidence type="ECO:0000256" key="1">
    <source>
        <dbReference type="ARBA" id="ARBA00004496"/>
    </source>
</evidence>
<evidence type="ECO:0000313" key="16">
    <source>
        <dbReference type="EMBL" id="QQB15065.1"/>
    </source>
</evidence>
<comment type="function">
    <text evidence="12 13 14">The RecF protein is involved in DNA metabolism; it is required for DNA replication and normal SOS inducibility. RecF binds preferentially to single-stranded, linear DNA. It also seems to bind ATP.</text>
</comment>
<dbReference type="GO" id="GO:0000731">
    <property type="term" value="P:DNA synthesis involved in DNA repair"/>
    <property type="evidence" value="ECO:0007669"/>
    <property type="project" value="TreeGrafter"/>
</dbReference>
<keyword evidence="8 13" id="KW-0067">ATP-binding</keyword>
<evidence type="ECO:0000256" key="8">
    <source>
        <dbReference type="ARBA" id="ARBA00022840"/>
    </source>
</evidence>
<dbReference type="SUPFAM" id="SSF52540">
    <property type="entry name" value="P-loop containing nucleoside triphosphate hydrolases"/>
    <property type="match status" value="1"/>
</dbReference>
<keyword evidence="5 13" id="KW-0235">DNA replication</keyword>
<evidence type="ECO:0000256" key="14">
    <source>
        <dbReference type="RuleBase" id="RU000578"/>
    </source>
</evidence>
<keyword evidence="11 13" id="KW-0742">SOS response</keyword>
<evidence type="ECO:0000256" key="13">
    <source>
        <dbReference type="HAMAP-Rule" id="MF_00365"/>
    </source>
</evidence>
<keyword evidence="4 13" id="KW-0963">Cytoplasm</keyword>
<dbReference type="GO" id="GO:0005737">
    <property type="term" value="C:cytoplasm"/>
    <property type="evidence" value="ECO:0007669"/>
    <property type="project" value="UniProtKB-SubCell"/>
</dbReference>
<dbReference type="InterPro" id="IPR018078">
    <property type="entry name" value="DNA-binding_RecF_CS"/>
</dbReference>
<dbReference type="Proteomes" id="UP000595374">
    <property type="component" value="Chromosome"/>
</dbReference>
<dbReference type="GO" id="GO:0006302">
    <property type="term" value="P:double-strand break repair"/>
    <property type="evidence" value="ECO:0007669"/>
    <property type="project" value="TreeGrafter"/>
</dbReference>
<dbReference type="NCBIfam" id="TIGR00611">
    <property type="entry name" value="recf"/>
    <property type="match status" value="1"/>
</dbReference>
<evidence type="ECO:0000313" key="17">
    <source>
        <dbReference type="Proteomes" id="UP000595374"/>
    </source>
</evidence>
<evidence type="ECO:0000256" key="6">
    <source>
        <dbReference type="ARBA" id="ARBA00022741"/>
    </source>
</evidence>
<evidence type="ECO:0000256" key="11">
    <source>
        <dbReference type="ARBA" id="ARBA00023236"/>
    </source>
</evidence>
<protein>
    <recommendedName>
        <fullName evidence="3 13">DNA replication and repair protein RecF</fullName>
    </recommendedName>
</protein>
<keyword evidence="10 13" id="KW-0234">DNA repair</keyword>
<evidence type="ECO:0000256" key="10">
    <source>
        <dbReference type="ARBA" id="ARBA00023204"/>
    </source>
</evidence>
<dbReference type="RefSeq" id="WP_198500090.1">
    <property type="nucleotide sequence ID" value="NZ_CP065989.1"/>
</dbReference>
<dbReference type="PANTHER" id="PTHR32182">
    <property type="entry name" value="DNA REPLICATION AND REPAIR PROTEIN RECF"/>
    <property type="match status" value="1"/>
</dbReference>
<evidence type="ECO:0000256" key="4">
    <source>
        <dbReference type="ARBA" id="ARBA00022490"/>
    </source>
</evidence>
<dbReference type="InterPro" id="IPR001238">
    <property type="entry name" value="DNA-binding_RecF"/>
</dbReference>
<dbReference type="PROSITE" id="PS00618">
    <property type="entry name" value="RECF_2"/>
    <property type="match status" value="1"/>
</dbReference>
<evidence type="ECO:0000256" key="2">
    <source>
        <dbReference type="ARBA" id="ARBA00008016"/>
    </source>
</evidence>
<name>A0A7T4DJ51_9MICO</name>
<gene>
    <name evidence="13 16" type="primary">recF</name>
    <name evidence="16" type="ORF">I6H47_03620</name>
</gene>
<comment type="similarity">
    <text evidence="2 13 14">Belongs to the RecF family.</text>
</comment>
<dbReference type="InterPro" id="IPR042174">
    <property type="entry name" value="RecF_2"/>
</dbReference>
<keyword evidence="9 13" id="KW-0238">DNA-binding</keyword>
<dbReference type="Gene3D" id="3.40.50.300">
    <property type="entry name" value="P-loop containing nucleotide triphosphate hydrolases"/>
    <property type="match status" value="1"/>
</dbReference>
<proteinExistence type="inferred from homology"/>
<evidence type="ECO:0000259" key="15">
    <source>
        <dbReference type="Pfam" id="PF02463"/>
    </source>
</evidence>
<dbReference type="Gene3D" id="1.20.1050.90">
    <property type="entry name" value="RecF/RecN/SMC, N-terminal domain"/>
    <property type="match status" value="1"/>
</dbReference>
<sequence>MWISRLSLRNYRSYPELDLEFGPGVTTFVADNGTGKTNIVEAIGYLAHLRSHRVAFDAPLVHEEASSATVSALVNRGTRHAAVEVSIQAKGANRARVNRSPVRIREILGLVSAVVFAPEDLALVRGEPAERRSWIDTLVVARNPRFASVITDFERALKQRNALLKRLREDRDPGLEATLDIWNMAYAEAAAELVFGRQRVLADIVDPLKENFAYIAADARLERQGVSATYDSRIDYSQTTSASEARELLLGALERRRTTEIDRGVTLHGPGRDDLSLMIGSHPAKGYASHGETWSLALAMQLAGWDLLSADAGSTAEQPILVLDDVFAELDTGRRNRLAARITAAEQVLVTAAVDADLPAGLDGARIDQSTMLRTDGPDEEPAS</sequence>
<comment type="subcellular location">
    <subcellularLocation>
        <location evidence="1 13 14">Cytoplasm</location>
    </subcellularLocation>
</comment>
<dbReference type="PROSITE" id="PS00617">
    <property type="entry name" value="RECF_1"/>
    <property type="match status" value="1"/>
</dbReference>
<organism evidence="16 17">
    <name type="scientific">Brevibacterium casei</name>
    <dbReference type="NCBI Taxonomy" id="33889"/>
    <lineage>
        <taxon>Bacteria</taxon>
        <taxon>Bacillati</taxon>
        <taxon>Actinomycetota</taxon>
        <taxon>Actinomycetes</taxon>
        <taxon>Micrococcales</taxon>
        <taxon>Brevibacteriaceae</taxon>
        <taxon>Brevibacterium</taxon>
    </lineage>
</organism>
<dbReference type="EMBL" id="CP065989">
    <property type="protein sequence ID" value="QQB15065.1"/>
    <property type="molecule type" value="Genomic_DNA"/>
</dbReference>
<dbReference type="GO" id="GO:0005524">
    <property type="term" value="F:ATP binding"/>
    <property type="evidence" value="ECO:0007669"/>
    <property type="project" value="UniProtKB-UniRule"/>
</dbReference>
<dbReference type="InterPro" id="IPR003395">
    <property type="entry name" value="RecF/RecN/SMC_N"/>
</dbReference>
<accession>A0A7T4DJ51</accession>
<evidence type="ECO:0000256" key="3">
    <source>
        <dbReference type="ARBA" id="ARBA00020170"/>
    </source>
</evidence>
<dbReference type="GO" id="GO:0009432">
    <property type="term" value="P:SOS response"/>
    <property type="evidence" value="ECO:0007669"/>
    <property type="project" value="UniProtKB-UniRule"/>
</dbReference>
<dbReference type="HAMAP" id="MF_00365">
    <property type="entry name" value="RecF"/>
    <property type="match status" value="1"/>
</dbReference>
<comment type="caution">
    <text evidence="13">Lacks conserved residue(s) required for the propagation of feature annotation.</text>
</comment>
<dbReference type="GO" id="GO:0003697">
    <property type="term" value="F:single-stranded DNA binding"/>
    <property type="evidence" value="ECO:0007669"/>
    <property type="project" value="UniProtKB-UniRule"/>
</dbReference>
<dbReference type="GO" id="GO:0006260">
    <property type="term" value="P:DNA replication"/>
    <property type="evidence" value="ECO:0007669"/>
    <property type="project" value="UniProtKB-UniRule"/>
</dbReference>
<reference evidence="16 17" key="1">
    <citation type="submission" date="2020-12" db="EMBL/GenBank/DDBJ databases">
        <title>FDA dAtabase for Regulatory Grade micrObial Sequences (FDA-ARGOS): Supporting development and validation of Infectious Disease Dx tests.</title>
        <authorList>
            <person name="Sproer C."/>
            <person name="Gronow S."/>
            <person name="Severitt S."/>
            <person name="Schroder I."/>
            <person name="Tallon L."/>
            <person name="Sadzewicz L."/>
            <person name="Zhao X."/>
            <person name="Boylan J."/>
            <person name="Ott S."/>
            <person name="Bowen H."/>
            <person name="Vavikolanu K."/>
            <person name="Mehta A."/>
            <person name="Aluvathingal J."/>
            <person name="Nadendla S."/>
            <person name="Lowell S."/>
            <person name="Myers T."/>
            <person name="Yan Y."/>
            <person name="Sichtig H."/>
        </authorList>
    </citation>
    <scope>NUCLEOTIDE SEQUENCE [LARGE SCALE GENOMIC DNA]</scope>
    <source>
        <strain evidence="16 17">FDAARGOS_990</strain>
    </source>
</reference>
<dbReference type="AlphaFoldDB" id="A0A7T4DJ51"/>
<dbReference type="PANTHER" id="PTHR32182:SF0">
    <property type="entry name" value="DNA REPLICATION AND REPAIR PROTEIN RECF"/>
    <property type="match status" value="1"/>
</dbReference>